<dbReference type="GO" id="GO:0016301">
    <property type="term" value="F:kinase activity"/>
    <property type="evidence" value="ECO:0007669"/>
    <property type="project" value="UniProtKB-KW"/>
</dbReference>
<name>G4SWJ1_META2</name>
<dbReference type="NCBIfam" id="TIGR00229">
    <property type="entry name" value="sensory_box"/>
    <property type="match status" value="1"/>
</dbReference>
<dbReference type="PROSITE" id="PS50112">
    <property type="entry name" value="PAS"/>
    <property type="match status" value="1"/>
</dbReference>
<evidence type="ECO:0000259" key="2">
    <source>
        <dbReference type="PROSITE" id="PS50112"/>
    </source>
</evidence>
<dbReference type="InterPro" id="IPR035965">
    <property type="entry name" value="PAS-like_dom_sf"/>
</dbReference>
<evidence type="ECO:0000313" key="4">
    <source>
        <dbReference type="Proteomes" id="UP000008315"/>
    </source>
</evidence>
<dbReference type="HOGENOM" id="CLU_1413707_0_0_6"/>
<accession>G4SWJ1</accession>
<dbReference type="RefSeq" id="WP_014148980.1">
    <property type="nucleotide sequence ID" value="NC_016112.1"/>
</dbReference>
<dbReference type="CDD" id="cd00130">
    <property type="entry name" value="PAS"/>
    <property type="match status" value="1"/>
</dbReference>
<dbReference type="Gene3D" id="3.30.450.20">
    <property type="entry name" value="PAS domain"/>
    <property type="match status" value="1"/>
</dbReference>
<keyword evidence="4" id="KW-1185">Reference proteome</keyword>
<organism evidence="3 4">
    <name type="scientific">Methylotuvimicrobium alcaliphilum (strain DSM 19304 / NCIMB 14124 / VKM B-2133 / 20Z)</name>
    <name type="common">Methylomicrobium alcaliphilum</name>
    <dbReference type="NCBI Taxonomy" id="1091494"/>
    <lineage>
        <taxon>Bacteria</taxon>
        <taxon>Pseudomonadati</taxon>
        <taxon>Pseudomonadota</taxon>
        <taxon>Gammaproteobacteria</taxon>
        <taxon>Methylococcales</taxon>
        <taxon>Methylococcaceae</taxon>
        <taxon>Methylotuvimicrobium</taxon>
    </lineage>
</organism>
<evidence type="ECO:0000313" key="3">
    <source>
        <dbReference type="EMBL" id="CCE24204.1"/>
    </source>
</evidence>
<keyword evidence="1" id="KW-0175">Coiled coil</keyword>
<feature type="domain" description="PAS" evidence="2">
    <location>
        <begin position="67"/>
        <end position="122"/>
    </location>
</feature>
<gene>
    <name evidence="3" type="ordered locus">MEALZ_2526</name>
</gene>
<dbReference type="Pfam" id="PF13426">
    <property type="entry name" value="PAS_9"/>
    <property type="match status" value="1"/>
</dbReference>
<evidence type="ECO:0000256" key="1">
    <source>
        <dbReference type="SAM" id="Coils"/>
    </source>
</evidence>
<dbReference type="PATRIC" id="fig|271065.3.peg.2601"/>
<keyword evidence="3" id="KW-0418">Kinase</keyword>
<dbReference type="KEGG" id="mah:MEALZ_2526"/>
<reference evidence="4" key="1">
    <citation type="journal article" date="2012" name="J. Bacteriol.">
        <title>Genome sequence of the haloalkaliphilic methanotrophic bacterium Methylomicrobium alcaliphilum 20Z.</title>
        <authorList>
            <person name="Vuilleumier S."/>
            <person name="Khmelenina V.N."/>
            <person name="Bringel F."/>
            <person name="Reshetnikov A.S."/>
            <person name="Lajus A."/>
            <person name="Mangenot S."/>
            <person name="Rouy Z."/>
            <person name="Op den Camp H.J."/>
            <person name="Jetten M.S."/>
            <person name="Dispirito A.A."/>
            <person name="Dunfield P."/>
            <person name="Klotz M.G."/>
            <person name="Semrau J.D."/>
            <person name="Stein L.Y."/>
            <person name="Barbe V."/>
            <person name="Medigue C."/>
            <person name="Trotsenko Y.A."/>
            <person name="Kalyuzhnaya M.G."/>
        </authorList>
    </citation>
    <scope>NUCLEOTIDE SEQUENCE [LARGE SCALE GENOMIC DNA]</scope>
    <source>
        <strain evidence="4">DSM 19304 / NCIMB 14124 / VKM B-2133 / 20Z</strain>
    </source>
</reference>
<dbReference type="AlphaFoldDB" id="G4SWJ1"/>
<protein>
    <submittedName>
        <fullName evidence="3">Signal transduction histidine kinase</fullName>
    </submittedName>
</protein>
<dbReference type="EMBL" id="FO082060">
    <property type="protein sequence ID" value="CCE24204.1"/>
    <property type="molecule type" value="Genomic_DNA"/>
</dbReference>
<sequence length="192" mass="21989">MMKKKMEAVEIRKSLRKDAESMVASLSVDEKSARPAEVLMHELIIHKIELELQNQELRKARTSLEDALDRYVDLYEFAPVAYITVNRDGLISEINLAGAALLGVDRAKLINSRFSKFVSPQDSDRWYRLFLNMKEKPEGEKQRFGLTMMRADGTLFSGYLDCLHRESLDASSKLRVALTDITQQDASFEQIE</sequence>
<dbReference type="SUPFAM" id="SSF55785">
    <property type="entry name" value="PYP-like sensor domain (PAS domain)"/>
    <property type="match status" value="1"/>
</dbReference>
<feature type="coiled-coil region" evidence="1">
    <location>
        <begin position="45"/>
        <end position="74"/>
    </location>
</feature>
<dbReference type="STRING" id="1091494.MEALZ_2526"/>
<dbReference type="Proteomes" id="UP000008315">
    <property type="component" value="Chromosome"/>
</dbReference>
<proteinExistence type="predicted"/>
<dbReference type="SMART" id="SM00091">
    <property type="entry name" value="PAS"/>
    <property type="match status" value="1"/>
</dbReference>
<dbReference type="InterPro" id="IPR000014">
    <property type="entry name" value="PAS"/>
</dbReference>
<keyword evidence="3" id="KW-0808">Transferase</keyword>